<evidence type="ECO:0000259" key="7">
    <source>
        <dbReference type="PROSITE" id="PS50109"/>
    </source>
</evidence>
<comment type="caution">
    <text evidence="9">The sequence shown here is derived from an EMBL/GenBank/DDBJ whole genome shotgun (WGS) entry which is preliminary data.</text>
</comment>
<dbReference type="CDD" id="cd00130">
    <property type="entry name" value="PAS"/>
    <property type="match status" value="1"/>
</dbReference>
<reference evidence="9 10" key="1">
    <citation type="submission" date="2020-08" db="EMBL/GenBank/DDBJ databases">
        <title>Genomic Encyclopedia of Type Strains, Phase IV (KMG-IV): sequencing the most valuable type-strain genomes for metagenomic binning, comparative biology and taxonomic classification.</title>
        <authorList>
            <person name="Goeker M."/>
        </authorList>
    </citation>
    <scope>NUCLEOTIDE SEQUENCE [LARGE SCALE GENOMIC DNA]</scope>
    <source>
        <strain evidence="9 10">DSM 106739</strain>
    </source>
</reference>
<dbReference type="Gene3D" id="3.30.565.10">
    <property type="entry name" value="Histidine kinase-like ATPase, C-terminal domain"/>
    <property type="match status" value="1"/>
</dbReference>
<dbReference type="Pfam" id="PF00989">
    <property type="entry name" value="PAS"/>
    <property type="match status" value="1"/>
</dbReference>
<dbReference type="PROSITE" id="PS50112">
    <property type="entry name" value="PAS"/>
    <property type="match status" value="2"/>
</dbReference>
<dbReference type="InterPro" id="IPR035965">
    <property type="entry name" value="PAS-like_dom_sf"/>
</dbReference>
<accession>A0A840BH75</accession>
<dbReference type="SUPFAM" id="SSF55785">
    <property type="entry name" value="PYP-like sensor domain (PAS domain)"/>
    <property type="match status" value="2"/>
</dbReference>
<dbReference type="AlphaFoldDB" id="A0A840BH75"/>
<dbReference type="InterPro" id="IPR005467">
    <property type="entry name" value="His_kinase_dom"/>
</dbReference>
<evidence type="ECO:0000256" key="6">
    <source>
        <dbReference type="ARBA" id="ARBA00023012"/>
    </source>
</evidence>
<dbReference type="NCBIfam" id="TIGR00229">
    <property type="entry name" value="sensory_box"/>
    <property type="match status" value="2"/>
</dbReference>
<dbReference type="RefSeq" id="WP_183631109.1">
    <property type="nucleotide sequence ID" value="NZ_BAABLE010000011.1"/>
</dbReference>
<keyword evidence="6" id="KW-0902">Two-component regulatory system</keyword>
<dbReference type="InterPro" id="IPR003594">
    <property type="entry name" value="HATPase_dom"/>
</dbReference>
<protein>
    <recommendedName>
        <fullName evidence="2">histidine kinase</fullName>
        <ecNumber evidence="2">2.7.13.3</ecNumber>
    </recommendedName>
</protein>
<dbReference type="InterPro" id="IPR004358">
    <property type="entry name" value="Sig_transdc_His_kin-like_C"/>
</dbReference>
<dbReference type="CDD" id="cd16922">
    <property type="entry name" value="HATPase_EvgS-ArcB-TorS-like"/>
    <property type="match status" value="1"/>
</dbReference>
<evidence type="ECO:0000256" key="3">
    <source>
        <dbReference type="ARBA" id="ARBA00022553"/>
    </source>
</evidence>
<dbReference type="SMART" id="SM00387">
    <property type="entry name" value="HATPase_c"/>
    <property type="match status" value="1"/>
</dbReference>
<keyword evidence="4" id="KW-0808">Transferase</keyword>
<evidence type="ECO:0000256" key="1">
    <source>
        <dbReference type="ARBA" id="ARBA00000085"/>
    </source>
</evidence>
<keyword evidence="10" id="KW-1185">Reference proteome</keyword>
<dbReference type="EC" id="2.7.13.3" evidence="2"/>
<dbReference type="InterPro" id="IPR003661">
    <property type="entry name" value="HisK_dim/P_dom"/>
</dbReference>
<evidence type="ECO:0000259" key="8">
    <source>
        <dbReference type="PROSITE" id="PS50112"/>
    </source>
</evidence>
<dbReference type="InterPro" id="IPR013767">
    <property type="entry name" value="PAS_fold"/>
</dbReference>
<feature type="domain" description="PAS" evidence="8">
    <location>
        <begin position="133"/>
        <end position="181"/>
    </location>
</feature>
<dbReference type="PROSITE" id="PS50109">
    <property type="entry name" value="HIS_KIN"/>
    <property type="match status" value="1"/>
</dbReference>
<dbReference type="InterPro" id="IPR036890">
    <property type="entry name" value="HATPase_C_sf"/>
</dbReference>
<evidence type="ECO:0000256" key="2">
    <source>
        <dbReference type="ARBA" id="ARBA00012438"/>
    </source>
</evidence>
<dbReference type="CDD" id="cd00082">
    <property type="entry name" value="HisKA"/>
    <property type="match status" value="1"/>
</dbReference>
<comment type="catalytic activity">
    <reaction evidence="1">
        <text>ATP + protein L-histidine = ADP + protein N-phospho-L-histidine.</text>
        <dbReference type="EC" id="2.7.13.3"/>
    </reaction>
</comment>
<dbReference type="Pfam" id="PF13188">
    <property type="entry name" value="PAS_8"/>
    <property type="match status" value="1"/>
</dbReference>
<dbReference type="GO" id="GO:0000155">
    <property type="term" value="F:phosphorelay sensor kinase activity"/>
    <property type="evidence" value="ECO:0007669"/>
    <property type="project" value="InterPro"/>
</dbReference>
<dbReference type="PRINTS" id="PR00344">
    <property type="entry name" value="BCTRLSENSOR"/>
</dbReference>
<dbReference type="InterPro" id="IPR050736">
    <property type="entry name" value="Sensor_HK_Regulatory"/>
</dbReference>
<dbReference type="EMBL" id="JACIET010000001">
    <property type="protein sequence ID" value="MBB4010969.1"/>
    <property type="molecule type" value="Genomic_DNA"/>
</dbReference>
<dbReference type="PANTHER" id="PTHR43711:SF26">
    <property type="entry name" value="SENSOR HISTIDINE KINASE RCSC"/>
    <property type="match status" value="1"/>
</dbReference>
<dbReference type="GO" id="GO:0006355">
    <property type="term" value="P:regulation of DNA-templated transcription"/>
    <property type="evidence" value="ECO:0007669"/>
    <property type="project" value="InterPro"/>
</dbReference>
<dbReference type="Gene3D" id="1.10.287.130">
    <property type="match status" value="1"/>
</dbReference>
<dbReference type="Proteomes" id="UP000561045">
    <property type="component" value="Unassembled WGS sequence"/>
</dbReference>
<feature type="domain" description="Histidine kinase" evidence="7">
    <location>
        <begin position="274"/>
        <end position="488"/>
    </location>
</feature>
<keyword evidence="5" id="KW-0418">Kinase</keyword>
<name>A0A840BH75_9RHOO</name>
<organism evidence="9 10">
    <name type="scientific">Niveibacterium umoris</name>
    <dbReference type="NCBI Taxonomy" id="1193620"/>
    <lineage>
        <taxon>Bacteria</taxon>
        <taxon>Pseudomonadati</taxon>
        <taxon>Pseudomonadota</taxon>
        <taxon>Betaproteobacteria</taxon>
        <taxon>Rhodocyclales</taxon>
        <taxon>Rhodocyclaceae</taxon>
        <taxon>Niveibacterium</taxon>
    </lineage>
</organism>
<proteinExistence type="predicted"/>
<dbReference type="PANTHER" id="PTHR43711">
    <property type="entry name" value="TWO-COMPONENT HISTIDINE KINASE"/>
    <property type="match status" value="1"/>
</dbReference>
<evidence type="ECO:0000313" key="10">
    <source>
        <dbReference type="Proteomes" id="UP000561045"/>
    </source>
</evidence>
<dbReference type="InterPro" id="IPR036097">
    <property type="entry name" value="HisK_dim/P_sf"/>
</dbReference>
<dbReference type="InterPro" id="IPR000014">
    <property type="entry name" value="PAS"/>
</dbReference>
<gene>
    <name evidence="9" type="ORF">GGR36_000277</name>
</gene>
<dbReference type="Pfam" id="PF00512">
    <property type="entry name" value="HisKA"/>
    <property type="match status" value="1"/>
</dbReference>
<keyword evidence="3" id="KW-0597">Phosphoprotein</keyword>
<dbReference type="SMART" id="SM00091">
    <property type="entry name" value="PAS"/>
    <property type="match status" value="2"/>
</dbReference>
<evidence type="ECO:0000256" key="4">
    <source>
        <dbReference type="ARBA" id="ARBA00022679"/>
    </source>
</evidence>
<dbReference type="Pfam" id="PF02518">
    <property type="entry name" value="HATPase_c"/>
    <property type="match status" value="1"/>
</dbReference>
<feature type="domain" description="PAS" evidence="8">
    <location>
        <begin position="9"/>
        <end position="60"/>
    </location>
</feature>
<evidence type="ECO:0000313" key="9">
    <source>
        <dbReference type="EMBL" id="MBB4010969.1"/>
    </source>
</evidence>
<dbReference type="SUPFAM" id="SSF55874">
    <property type="entry name" value="ATPase domain of HSP90 chaperone/DNA topoisomerase II/histidine kinase"/>
    <property type="match status" value="1"/>
</dbReference>
<dbReference type="SMART" id="SM00388">
    <property type="entry name" value="HisKA"/>
    <property type="match status" value="1"/>
</dbReference>
<dbReference type="Gene3D" id="3.30.450.20">
    <property type="entry name" value="PAS domain"/>
    <property type="match status" value="2"/>
</dbReference>
<dbReference type="SUPFAM" id="SSF47384">
    <property type="entry name" value="Homodimeric domain of signal transducing histidine kinase"/>
    <property type="match status" value="1"/>
</dbReference>
<sequence>MSDMNPALPADVFAQLLSGSTTPVLLVDAADRRIVFANAAAARLLGYAQEPLAGRSISDFEAGLEDMFFWEEVAAGQVHDIDRVPGSYLHANGAMVHVEKQVRVLAHGGHTWIALTLTDVSAELARSDETAEIASLLAATLESIADGVLVTDLSGGLRNFNRRFARMFGVADVDVDGDAVMSAVSGLLIDPGPWQALLALVASDPQTDQLITLALRDARFIECSARPQTLRKRPVGRLYTFSDVTDSKRYEAALVAAREAADRANQAKSAFIASMNHELKTPLNAILGFADLLREDLPPAEADFAEHIYVAGQHLLALIGDVLDLAQVEAGRVDLHAELIPLATLIQECCAMTAPVAARYGVQVISEVPSDVTICADRRRARQIVLNLISNGCKYNRSDGTLTISAAPGGDGHTVARFTDTGIGIDAGDLARIFEPFTRVGSRRGEVEGTGLGLAHSRKLANLMGGDITVSSVPGEGSTFSLTLPAVAPAEVLP</sequence>
<evidence type="ECO:0000256" key="5">
    <source>
        <dbReference type="ARBA" id="ARBA00022777"/>
    </source>
</evidence>